<dbReference type="GO" id="GO:0008448">
    <property type="term" value="F:N-acetylglucosamine-6-phosphate deacetylase activity"/>
    <property type="evidence" value="ECO:0007669"/>
    <property type="project" value="UniProtKB-EC"/>
</dbReference>
<dbReference type="AlphaFoldDB" id="A0A9J7BL27"/>
<evidence type="ECO:0000256" key="5">
    <source>
        <dbReference type="PIRNR" id="PIRNR038994"/>
    </source>
</evidence>
<organism evidence="10 11">
    <name type="scientific">Occallatibacter riparius</name>
    <dbReference type="NCBI Taxonomy" id="1002689"/>
    <lineage>
        <taxon>Bacteria</taxon>
        <taxon>Pseudomonadati</taxon>
        <taxon>Acidobacteriota</taxon>
        <taxon>Terriglobia</taxon>
        <taxon>Terriglobales</taxon>
        <taxon>Acidobacteriaceae</taxon>
        <taxon>Occallatibacter</taxon>
    </lineage>
</organism>
<evidence type="ECO:0000313" key="11">
    <source>
        <dbReference type="Proteomes" id="UP001059380"/>
    </source>
</evidence>
<evidence type="ECO:0000256" key="6">
    <source>
        <dbReference type="PIRSR" id="PIRSR038994-1"/>
    </source>
</evidence>
<dbReference type="InterPro" id="IPR011059">
    <property type="entry name" value="Metal-dep_hydrolase_composite"/>
</dbReference>
<evidence type="ECO:0000259" key="9">
    <source>
        <dbReference type="Pfam" id="PF01979"/>
    </source>
</evidence>
<feature type="binding site" evidence="8">
    <location>
        <position position="200"/>
    </location>
    <ligand>
        <name>Zn(2+)</name>
        <dbReference type="ChEBI" id="CHEBI:29105"/>
    </ligand>
</feature>
<dbReference type="CDD" id="cd00854">
    <property type="entry name" value="NagA"/>
    <property type="match status" value="1"/>
</dbReference>
<evidence type="ECO:0000256" key="2">
    <source>
        <dbReference type="ARBA" id="ARBA00022723"/>
    </source>
</evidence>
<dbReference type="Gene3D" id="3.20.20.140">
    <property type="entry name" value="Metal-dependent hydrolases"/>
    <property type="match status" value="1"/>
</dbReference>
<feature type="binding site" evidence="7">
    <location>
        <position position="145"/>
    </location>
    <ligand>
        <name>substrate</name>
    </ligand>
</feature>
<dbReference type="RefSeq" id="WP_260792649.1">
    <property type="nucleotide sequence ID" value="NZ_CP093313.1"/>
</dbReference>
<feature type="binding site" evidence="7">
    <location>
        <position position="256"/>
    </location>
    <ligand>
        <name>substrate</name>
    </ligand>
</feature>
<accession>A0A9J7BL27</accession>
<evidence type="ECO:0000313" key="10">
    <source>
        <dbReference type="EMBL" id="UWZ83315.1"/>
    </source>
</evidence>
<sequence>MQTVFTAERLWDGQRLLEKPLIAVEDGRIASISTRKDNAAPAASDVRDLGDALIGPSFFDVHIHGSAGHDVMEGTEDALAAIGKFLASRGTAQYLATTVTAPLDKTLRSLELLAKLIAAGPKPGQAHPIGIHLEGPFLSHARRGVHPPDLLLAPDIPTFDRMYEAAEGHVRLLTLAPELPGAIEFARHATSKGVRVSIGHSDATSEQTRAAIDAGAASATHTYNAMRPLDHREPGILGIVLTTDTLFAELICDGIHNTPEMVKLWWRAKGPERGILITDAMSAAGMPDGTYQLGGFDVQVAYGRATAHGALAGSVLTLDRALANFVRFTGATVDQGLRLLSSNPAAMTGFSDRAGSVHVGAPASFVAVNPSGSLVASVVDGILLH</sequence>
<dbReference type="GO" id="GO:0046872">
    <property type="term" value="F:metal ion binding"/>
    <property type="evidence" value="ECO:0007669"/>
    <property type="project" value="UniProtKB-KW"/>
</dbReference>
<dbReference type="SUPFAM" id="SSF51556">
    <property type="entry name" value="Metallo-dependent hydrolases"/>
    <property type="match status" value="1"/>
</dbReference>
<feature type="active site" description="Proton donor/acceptor" evidence="6">
    <location>
        <position position="279"/>
    </location>
</feature>
<dbReference type="Gene3D" id="2.30.40.10">
    <property type="entry name" value="Urease, subunit C, domain 1"/>
    <property type="match status" value="1"/>
</dbReference>
<feature type="binding site" evidence="8">
    <location>
        <position position="134"/>
    </location>
    <ligand>
        <name>Zn(2+)</name>
        <dbReference type="ChEBI" id="CHEBI:29105"/>
    </ligand>
</feature>
<dbReference type="InterPro" id="IPR003764">
    <property type="entry name" value="GlcNAc_6-P_deAcase"/>
</dbReference>
<gene>
    <name evidence="10" type="primary">nagA</name>
    <name evidence="10" type="ORF">MOP44_22440</name>
</gene>
<comment type="cofactor">
    <cofactor evidence="8">
        <name>a divalent metal cation</name>
        <dbReference type="ChEBI" id="CHEBI:60240"/>
    </cofactor>
    <text evidence="8">Binds 1 divalent metal cation per subunit.</text>
</comment>
<reference evidence="10" key="1">
    <citation type="submission" date="2021-04" db="EMBL/GenBank/DDBJ databases">
        <title>Phylogenetic analysis of Acidobacteriaceae.</title>
        <authorList>
            <person name="Qiu L."/>
            <person name="Zhang Q."/>
        </authorList>
    </citation>
    <scope>NUCLEOTIDE SEQUENCE</scope>
    <source>
        <strain evidence="10">DSM 25168</strain>
    </source>
</reference>
<evidence type="ECO:0000256" key="7">
    <source>
        <dbReference type="PIRSR" id="PIRSR038994-2"/>
    </source>
</evidence>
<dbReference type="InterPro" id="IPR032466">
    <property type="entry name" value="Metal_Hydrolase"/>
</dbReference>
<feature type="binding site" evidence="7">
    <location>
        <begin position="224"/>
        <end position="225"/>
    </location>
    <ligand>
        <name>substrate</name>
    </ligand>
</feature>
<dbReference type="EMBL" id="CP093313">
    <property type="protein sequence ID" value="UWZ83315.1"/>
    <property type="molecule type" value="Genomic_DNA"/>
</dbReference>
<evidence type="ECO:0000256" key="1">
    <source>
        <dbReference type="ARBA" id="ARBA00010716"/>
    </source>
</evidence>
<dbReference type="InterPro" id="IPR006680">
    <property type="entry name" value="Amidohydro-rel"/>
</dbReference>
<dbReference type="KEGG" id="orp:MOP44_22440"/>
<keyword evidence="3 5" id="KW-0378">Hydrolase</keyword>
<evidence type="ECO:0000256" key="3">
    <source>
        <dbReference type="ARBA" id="ARBA00022801"/>
    </source>
</evidence>
<protein>
    <submittedName>
        <fullName evidence="10">N-acetylglucosamine-6-phosphate deacetylase</fullName>
        <ecNumber evidence="10">3.5.1.25</ecNumber>
    </submittedName>
</protein>
<feature type="binding site" evidence="8">
    <location>
        <position position="221"/>
    </location>
    <ligand>
        <name>Zn(2+)</name>
        <dbReference type="ChEBI" id="CHEBI:29105"/>
    </ligand>
</feature>
<evidence type="ECO:0000256" key="4">
    <source>
        <dbReference type="ARBA" id="ARBA00023277"/>
    </source>
</evidence>
<dbReference type="SUPFAM" id="SSF51338">
    <property type="entry name" value="Composite domain of metallo-dependent hydrolases"/>
    <property type="match status" value="1"/>
</dbReference>
<dbReference type="PANTHER" id="PTHR11113">
    <property type="entry name" value="N-ACETYLGLUCOSAMINE-6-PHOSPHATE DEACETYLASE"/>
    <property type="match status" value="1"/>
</dbReference>
<feature type="binding site" evidence="7">
    <location>
        <position position="232"/>
    </location>
    <ligand>
        <name>substrate</name>
    </ligand>
</feature>
<dbReference type="NCBIfam" id="TIGR00221">
    <property type="entry name" value="nagA"/>
    <property type="match status" value="1"/>
</dbReference>
<dbReference type="FunFam" id="3.20.20.140:FF:000004">
    <property type="entry name" value="N-acetylglucosamine-6-phosphate deacetylase"/>
    <property type="match status" value="1"/>
</dbReference>
<proteinExistence type="inferred from homology"/>
<dbReference type="PANTHER" id="PTHR11113:SF14">
    <property type="entry name" value="N-ACETYLGLUCOSAMINE-6-PHOSPHATE DEACETYLASE"/>
    <property type="match status" value="1"/>
</dbReference>
<feature type="domain" description="Amidohydrolase-related" evidence="9">
    <location>
        <begin position="56"/>
        <end position="381"/>
    </location>
</feature>
<feature type="binding site" evidence="7">
    <location>
        <begin position="311"/>
        <end position="313"/>
    </location>
    <ligand>
        <name>substrate</name>
    </ligand>
</feature>
<evidence type="ECO:0000256" key="8">
    <source>
        <dbReference type="PIRSR" id="PIRSR038994-3"/>
    </source>
</evidence>
<dbReference type="EC" id="3.5.1.25" evidence="10"/>
<keyword evidence="11" id="KW-1185">Reference proteome</keyword>
<name>A0A9J7BL27_9BACT</name>
<comment type="similarity">
    <text evidence="1 5">Belongs to the metallo-dependent hydrolases superfamily. NagA family.</text>
</comment>
<dbReference type="Proteomes" id="UP001059380">
    <property type="component" value="Chromosome"/>
</dbReference>
<keyword evidence="4 5" id="KW-0119">Carbohydrate metabolism</keyword>
<keyword evidence="2 8" id="KW-0479">Metal-binding</keyword>
<dbReference type="Pfam" id="PF01979">
    <property type="entry name" value="Amidohydro_1"/>
    <property type="match status" value="1"/>
</dbReference>
<dbReference type="GO" id="GO:0006046">
    <property type="term" value="P:N-acetylglucosamine catabolic process"/>
    <property type="evidence" value="ECO:0007669"/>
    <property type="project" value="TreeGrafter"/>
</dbReference>
<dbReference type="PIRSF" id="PIRSF038994">
    <property type="entry name" value="NagA"/>
    <property type="match status" value="1"/>
</dbReference>